<evidence type="ECO:0000256" key="5">
    <source>
        <dbReference type="ARBA" id="ARBA00023002"/>
    </source>
</evidence>
<dbReference type="Gene3D" id="3.30.560.10">
    <property type="entry name" value="Glucose Oxidase, domain 3"/>
    <property type="match status" value="2"/>
</dbReference>
<dbReference type="SUPFAM" id="SSF51905">
    <property type="entry name" value="FAD/NAD(P)-binding domain"/>
    <property type="match status" value="1"/>
</dbReference>
<dbReference type="PIRSF" id="PIRSF000137">
    <property type="entry name" value="Alcohol_oxidase"/>
    <property type="match status" value="1"/>
</dbReference>
<comment type="caution">
    <text evidence="8">The sequence shown here is derived from an EMBL/GenBank/DDBJ whole genome shotgun (WGS) entry which is preliminary data.</text>
</comment>
<dbReference type="Pfam" id="PF00732">
    <property type="entry name" value="GMC_oxred_N"/>
    <property type="match status" value="1"/>
</dbReference>
<evidence type="ECO:0000313" key="9">
    <source>
        <dbReference type="Proteomes" id="UP000783213"/>
    </source>
</evidence>
<dbReference type="Gene3D" id="4.10.450.10">
    <property type="entry name" value="Glucose Oxidase, domain 2"/>
    <property type="match status" value="1"/>
</dbReference>
<dbReference type="InterPro" id="IPR036188">
    <property type="entry name" value="FAD/NAD-bd_sf"/>
</dbReference>
<dbReference type="Proteomes" id="UP000783213">
    <property type="component" value="Unassembled WGS sequence"/>
</dbReference>
<dbReference type="GeneID" id="62235706"/>
<organism evidence="8 9">
    <name type="scientific">Botrytis deweyae</name>
    <dbReference type="NCBI Taxonomy" id="2478750"/>
    <lineage>
        <taxon>Eukaryota</taxon>
        <taxon>Fungi</taxon>
        <taxon>Dikarya</taxon>
        <taxon>Ascomycota</taxon>
        <taxon>Pezizomycotina</taxon>
        <taxon>Leotiomycetes</taxon>
        <taxon>Helotiales</taxon>
        <taxon>Sclerotiniaceae</taxon>
        <taxon>Botrytis</taxon>
    </lineage>
</organism>
<evidence type="ECO:0000313" key="8">
    <source>
        <dbReference type="EMBL" id="KAF7920904.1"/>
    </source>
</evidence>
<gene>
    <name evidence="8" type="ORF">EAE98_008933</name>
</gene>
<evidence type="ECO:0000256" key="3">
    <source>
        <dbReference type="ARBA" id="ARBA00022630"/>
    </source>
</evidence>
<sequence>MYTYRGSGHLCYIFNYAVLQNPVWLLLLASCNLVASSASSYSRDESVFAESYDYIIVGGGTSGLVVANRLSEDPTNDSSLALIPRLDLQYFPNNVKNWDYISAPVEILSNATFNVYIADVVGGSSLHMLGTFTPPSEELKTHFDIRNNASGYGNKPIQIGYPSFIFRDYRNQTLAAEDFGIEISDAPESGDAIGFYWVPQTLDPKTGFRSHSRVAYYDPITSRPNLHLIPGHLVEKILFDDNLTATGVELTSVQTNQTQIVSAKKEVILAAGAINTPKLLQFSGICPTTVLEAVGVQVLLDEPAVGANFQDHPVTYLGWNGQYTQGTFPDAAFIPLSFSQLISPNQEIIDQARAQNVSNYIPSIYLNSSALLKGYLTQRDIILNHFSRTNGAVIEIPIGTTGPEILAALISVGAIAPSFAHSSGMCALGKREWGGCVGKNFSVYGLRKVSVADASVMPLVPATHLQLTVFGVAEKAGDIIKGRT</sequence>
<dbReference type="InterPro" id="IPR027424">
    <property type="entry name" value="Glucose_Oxidase_domain_2"/>
</dbReference>
<dbReference type="PANTHER" id="PTHR11552">
    <property type="entry name" value="GLUCOSE-METHANOL-CHOLINE GMC OXIDOREDUCTASE"/>
    <property type="match status" value="1"/>
</dbReference>
<reference evidence="8 9" key="1">
    <citation type="journal article" date="2020" name="Genome Biol. Evol.">
        <title>Comparative genomics of Sclerotiniaceae.</title>
        <authorList>
            <person name="Valero Jimenez C.A."/>
            <person name="Steentjes M."/>
            <person name="Scholten O.E."/>
            <person name="Van Kan J.A.L."/>
        </authorList>
    </citation>
    <scope>NUCLEOTIDE SEQUENCE [LARGE SCALE GENOMIC DNA]</scope>
    <source>
        <strain evidence="8 9">B1</strain>
    </source>
</reference>
<feature type="domain" description="Glucose-methanol-choline oxidoreductase N-terminal" evidence="6">
    <location>
        <begin position="171"/>
        <end position="314"/>
    </location>
</feature>
<accession>A0ABQ7IDI0</accession>
<dbReference type="Gene3D" id="3.50.50.60">
    <property type="entry name" value="FAD/NAD(P)-binding domain"/>
    <property type="match status" value="3"/>
</dbReference>
<feature type="domain" description="Glucose-methanol-choline oxidoreductase C-terminal" evidence="7">
    <location>
        <begin position="418"/>
        <end position="473"/>
    </location>
</feature>
<comment type="cofactor">
    <cofactor evidence="1">
        <name>FAD</name>
        <dbReference type="ChEBI" id="CHEBI:57692"/>
    </cofactor>
</comment>
<dbReference type="Pfam" id="PF05199">
    <property type="entry name" value="GMC_oxred_C"/>
    <property type="match status" value="1"/>
</dbReference>
<evidence type="ECO:0008006" key="10">
    <source>
        <dbReference type="Google" id="ProtNLM"/>
    </source>
</evidence>
<keyword evidence="9" id="KW-1185">Reference proteome</keyword>
<dbReference type="RefSeq" id="XP_038807268.1">
    <property type="nucleotide sequence ID" value="XM_038956556.1"/>
</dbReference>
<dbReference type="PROSITE" id="PS51257">
    <property type="entry name" value="PROKAR_LIPOPROTEIN"/>
    <property type="match status" value="1"/>
</dbReference>
<evidence type="ECO:0000256" key="4">
    <source>
        <dbReference type="ARBA" id="ARBA00022827"/>
    </source>
</evidence>
<evidence type="ECO:0000256" key="1">
    <source>
        <dbReference type="ARBA" id="ARBA00001974"/>
    </source>
</evidence>
<protein>
    <recommendedName>
        <fullName evidence="10">Glucose-methanol-choline oxidoreductase N-terminal domain-containing protein</fullName>
    </recommendedName>
</protein>
<name>A0ABQ7IDI0_9HELO</name>
<keyword evidence="3" id="KW-0285">Flavoprotein</keyword>
<keyword evidence="5" id="KW-0560">Oxidoreductase</keyword>
<evidence type="ECO:0000259" key="6">
    <source>
        <dbReference type="Pfam" id="PF00732"/>
    </source>
</evidence>
<dbReference type="InterPro" id="IPR007867">
    <property type="entry name" value="GMC_OxRtase_C"/>
</dbReference>
<comment type="similarity">
    <text evidence="2">Belongs to the GMC oxidoreductase family.</text>
</comment>
<dbReference type="PANTHER" id="PTHR11552:SF115">
    <property type="entry name" value="DEHYDROGENASE XPTC-RELATED"/>
    <property type="match status" value="1"/>
</dbReference>
<dbReference type="InterPro" id="IPR012132">
    <property type="entry name" value="GMC_OxRdtase"/>
</dbReference>
<keyword evidence="4" id="KW-0274">FAD</keyword>
<dbReference type="InterPro" id="IPR000172">
    <property type="entry name" value="GMC_OxRdtase_N"/>
</dbReference>
<dbReference type="EMBL" id="RCSX01000024">
    <property type="protein sequence ID" value="KAF7920904.1"/>
    <property type="molecule type" value="Genomic_DNA"/>
</dbReference>
<proteinExistence type="inferred from homology"/>
<evidence type="ECO:0000259" key="7">
    <source>
        <dbReference type="Pfam" id="PF05199"/>
    </source>
</evidence>
<evidence type="ECO:0000256" key="2">
    <source>
        <dbReference type="ARBA" id="ARBA00010790"/>
    </source>
</evidence>